<feature type="short sequence motif" description="'KMSKS' region" evidence="13">
    <location>
        <begin position="287"/>
        <end position="291"/>
    </location>
</feature>
<feature type="domain" description="Cysteinyl-tRNA synthetase class Ia DALR" evidence="14">
    <location>
        <begin position="381"/>
        <end position="443"/>
    </location>
</feature>
<dbReference type="CDD" id="cd00672">
    <property type="entry name" value="CysRS_core"/>
    <property type="match status" value="1"/>
</dbReference>
<accession>A0A1G2CDW7</accession>
<dbReference type="PANTHER" id="PTHR10890:SF3">
    <property type="entry name" value="CYSTEINE--TRNA LIGASE, CYTOPLASMIC"/>
    <property type="match status" value="1"/>
</dbReference>
<sequence>MYLYNSLTLKKEELPRPDPKAKDIRLFVCGPTVYDYPHIGNARTFMVFDIFARYLRSRGVKLFYLQNITDIDDKIINRAKEENTDWKTISRRYEKIFKGDMKRLGITSVDKYARATDFIPQIVTQVKRLIEKKHAYLIEGDGYYFDLKTFPEYGKLAGRTIEQAEDATSRIDASSKKRNRGDFCLWKLSHANSAPPPAGSGNANAPMRMAEPGWKSELGFGKPGWHIEDTAITEKFFGPQYEIHGGALDLKFPHHEAEIAQQESASGLKPFVKIWMHAGFLFVGGKKMSKSLGNFVTIEDFLQDSPPEIFRWMVLAHHYRSPMDYTPELVAQSRASLERIHQFIEKLSFAAQRQIADLRGPNADVRRRYDPTSSIAITEKKLHAAMDDDFNTPLAISHIFELMLEFQEKIWQLDPNGAKTLAGFVESTLKMLGLSLKSPKIPRNVSLLVKRRETSRASQQFIQSDALRKEADALGFIIEDTPIGPFLWPKS</sequence>
<dbReference type="InterPro" id="IPR032678">
    <property type="entry name" value="tRNA-synt_1_cat_dom"/>
</dbReference>
<proteinExistence type="inferred from homology"/>
<dbReference type="Gene3D" id="1.20.120.1910">
    <property type="entry name" value="Cysteine-tRNA ligase, C-terminal anti-codon recognition domain"/>
    <property type="match status" value="1"/>
</dbReference>
<dbReference type="GO" id="GO:0004817">
    <property type="term" value="F:cysteine-tRNA ligase activity"/>
    <property type="evidence" value="ECO:0007669"/>
    <property type="project" value="UniProtKB-UniRule"/>
</dbReference>
<evidence type="ECO:0000256" key="7">
    <source>
        <dbReference type="ARBA" id="ARBA00022723"/>
    </source>
</evidence>
<dbReference type="InterPro" id="IPR015803">
    <property type="entry name" value="Cys-tRNA-ligase"/>
</dbReference>
<comment type="caution">
    <text evidence="15">The sequence shown here is derived from an EMBL/GenBank/DDBJ whole genome shotgun (WGS) entry which is preliminary data.</text>
</comment>
<dbReference type="Gene3D" id="3.40.50.620">
    <property type="entry name" value="HUPs"/>
    <property type="match status" value="1"/>
</dbReference>
<evidence type="ECO:0000256" key="5">
    <source>
        <dbReference type="ARBA" id="ARBA00022490"/>
    </source>
</evidence>
<dbReference type="GO" id="GO:0006423">
    <property type="term" value="P:cysteinyl-tRNA aminoacylation"/>
    <property type="evidence" value="ECO:0007669"/>
    <property type="project" value="UniProtKB-UniRule"/>
</dbReference>
<protein>
    <recommendedName>
        <fullName evidence="13">Cysteine--tRNA ligase</fullName>
        <ecNumber evidence="13">6.1.1.16</ecNumber>
    </recommendedName>
    <alternativeName>
        <fullName evidence="13">Cysteinyl-tRNA synthetase</fullName>
        <shortName evidence="13">CysRS</shortName>
    </alternativeName>
</protein>
<comment type="subunit">
    <text evidence="4 13">Monomer.</text>
</comment>
<evidence type="ECO:0000256" key="3">
    <source>
        <dbReference type="ARBA" id="ARBA00005594"/>
    </source>
</evidence>
<comment type="subcellular location">
    <subcellularLocation>
        <location evidence="2 13">Cytoplasm</location>
    </subcellularLocation>
</comment>
<gene>
    <name evidence="13" type="primary">cysS</name>
    <name evidence="15" type="ORF">A2945_03020</name>
</gene>
<dbReference type="Pfam" id="PF01406">
    <property type="entry name" value="tRNA-synt_1e"/>
    <property type="match status" value="1"/>
</dbReference>
<dbReference type="STRING" id="1798650.A2945_03020"/>
<keyword evidence="11 13" id="KW-0648">Protein biosynthesis</keyword>
<dbReference type="GO" id="GO:0046872">
    <property type="term" value="F:metal ion binding"/>
    <property type="evidence" value="ECO:0007669"/>
    <property type="project" value="UniProtKB-KW"/>
</dbReference>
<dbReference type="Pfam" id="PF09190">
    <property type="entry name" value="DALR_2"/>
    <property type="match status" value="1"/>
</dbReference>
<evidence type="ECO:0000256" key="13">
    <source>
        <dbReference type="HAMAP-Rule" id="MF_00041"/>
    </source>
</evidence>
<evidence type="ECO:0000256" key="4">
    <source>
        <dbReference type="ARBA" id="ARBA00011245"/>
    </source>
</evidence>
<evidence type="ECO:0000256" key="6">
    <source>
        <dbReference type="ARBA" id="ARBA00022598"/>
    </source>
</evidence>
<evidence type="ECO:0000313" key="15">
    <source>
        <dbReference type="EMBL" id="OGY99592.1"/>
    </source>
</evidence>
<keyword evidence="9" id="KW-0862">Zinc</keyword>
<evidence type="ECO:0000256" key="2">
    <source>
        <dbReference type="ARBA" id="ARBA00004496"/>
    </source>
</evidence>
<comment type="caution">
    <text evidence="13">Lacks conserved residue(s) required for the propagation of feature annotation.</text>
</comment>
<evidence type="ECO:0000256" key="11">
    <source>
        <dbReference type="ARBA" id="ARBA00022917"/>
    </source>
</evidence>
<comment type="catalytic activity">
    <reaction evidence="13">
        <text>tRNA(Cys) + L-cysteine + ATP = L-cysteinyl-tRNA(Cys) + AMP + diphosphate</text>
        <dbReference type="Rhea" id="RHEA:17773"/>
        <dbReference type="Rhea" id="RHEA-COMP:9661"/>
        <dbReference type="Rhea" id="RHEA-COMP:9679"/>
        <dbReference type="ChEBI" id="CHEBI:30616"/>
        <dbReference type="ChEBI" id="CHEBI:33019"/>
        <dbReference type="ChEBI" id="CHEBI:35235"/>
        <dbReference type="ChEBI" id="CHEBI:78442"/>
        <dbReference type="ChEBI" id="CHEBI:78517"/>
        <dbReference type="ChEBI" id="CHEBI:456215"/>
        <dbReference type="EC" id="6.1.1.16"/>
    </reaction>
</comment>
<comment type="cofactor">
    <cofactor evidence="1">
        <name>Zn(2+)</name>
        <dbReference type="ChEBI" id="CHEBI:29105"/>
    </cofactor>
</comment>
<keyword evidence="8 13" id="KW-0547">Nucleotide-binding</keyword>
<dbReference type="NCBIfam" id="TIGR00435">
    <property type="entry name" value="cysS"/>
    <property type="match status" value="1"/>
</dbReference>
<dbReference type="InterPro" id="IPR024909">
    <property type="entry name" value="Cys-tRNA/MSH_ligase"/>
</dbReference>
<keyword evidence="5 13" id="KW-0963">Cytoplasm</keyword>
<evidence type="ECO:0000313" key="16">
    <source>
        <dbReference type="Proteomes" id="UP000178880"/>
    </source>
</evidence>
<dbReference type="InterPro" id="IPR014729">
    <property type="entry name" value="Rossmann-like_a/b/a_fold"/>
</dbReference>
<dbReference type="Proteomes" id="UP000178880">
    <property type="component" value="Unassembled WGS sequence"/>
</dbReference>
<dbReference type="HAMAP" id="MF_00041">
    <property type="entry name" value="Cys_tRNA_synth"/>
    <property type="match status" value="1"/>
</dbReference>
<feature type="short sequence motif" description="'HIGH' region" evidence="13">
    <location>
        <begin position="31"/>
        <end position="41"/>
    </location>
</feature>
<organism evidence="15 16">
    <name type="scientific">Candidatus Liptonbacteria bacterium RIFCSPLOWO2_01_FULL_52_25</name>
    <dbReference type="NCBI Taxonomy" id="1798650"/>
    <lineage>
        <taxon>Bacteria</taxon>
        <taxon>Candidatus Liptoniibacteriota</taxon>
    </lineage>
</organism>
<evidence type="ECO:0000256" key="10">
    <source>
        <dbReference type="ARBA" id="ARBA00022840"/>
    </source>
</evidence>
<name>A0A1G2CDW7_9BACT</name>
<evidence type="ECO:0000256" key="1">
    <source>
        <dbReference type="ARBA" id="ARBA00001947"/>
    </source>
</evidence>
<keyword evidence="7" id="KW-0479">Metal-binding</keyword>
<keyword evidence="6 13" id="KW-0436">Ligase</keyword>
<reference evidence="15 16" key="1">
    <citation type="journal article" date="2016" name="Nat. Commun.">
        <title>Thousands of microbial genomes shed light on interconnected biogeochemical processes in an aquifer system.</title>
        <authorList>
            <person name="Anantharaman K."/>
            <person name="Brown C.T."/>
            <person name="Hug L.A."/>
            <person name="Sharon I."/>
            <person name="Castelle C.J."/>
            <person name="Probst A.J."/>
            <person name="Thomas B.C."/>
            <person name="Singh A."/>
            <person name="Wilkins M.J."/>
            <person name="Karaoz U."/>
            <person name="Brodie E.L."/>
            <person name="Williams K.H."/>
            <person name="Hubbard S.S."/>
            <person name="Banfield J.F."/>
        </authorList>
    </citation>
    <scope>NUCLEOTIDE SEQUENCE [LARGE SCALE GENOMIC DNA]</scope>
</reference>
<dbReference type="PANTHER" id="PTHR10890">
    <property type="entry name" value="CYSTEINYL-TRNA SYNTHETASE"/>
    <property type="match status" value="1"/>
</dbReference>
<evidence type="ECO:0000259" key="14">
    <source>
        <dbReference type="SMART" id="SM00840"/>
    </source>
</evidence>
<dbReference type="GO" id="GO:0005737">
    <property type="term" value="C:cytoplasm"/>
    <property type="evidence" value="ECO:0007669"/>
    <property type="project" value="UniProtKB-SubCell"/>
</dbReference>
<dbReference type="AlphaFoldDB" id="A0A1G2CDW7"/>
<dbReference type="InterPro" id="IPR009080">
    <property type="entry name" value="tRNAsynth_Ia_anticodon-bd"/>
</dbReference>
<evidence type="ECO:0000256" key="9">
    <source>
        <dbReference type="ARBA" id="ARBA00022833"/>
    </source>
</evidence>
<dbReference type="EMBL" id="MHLA01000014">
    <property type="protein sequence ID" value="OGY99592.1"/>
    <property type="molecule type" value="Genomic_DNA"/>
</dbReference>
<dbReference type="SUPFAM" id="SSF52374">
    <property type="entry name" value="Nucleotidylyl transferase"/>
    <property type="match status" value="1"/>
</dbReference>
<dbReference type="GO" id="GO:0005524">
    <property type="term" value="F:ATP binding"/>
    <property type="evidence" value="ECO:0007669"/>
    <property type="project" value="UniProtKB-UniRule"/>
</dbReference>
<feature type="binding site" evidence="13">
    <location>
        <position position="290"/>
    </location>
    <ligand>
        <name>ATP</name>
        <dbReference type="ChEBI" id="CHEBI:30616"/>
    </ligand>
</feature>
<dbReference type="SUPFAM" id="SSF47323">
    <property type="entry name" value="Anticodon-binding domain of a subclass of class I aminoacyl-tRNA synthetases"/>
    <property type="match status" value="1"/>
</dbReference>
<evidence type="ECO:0000256" key="12">
    <source>
        <dbReference type="ARBA" id="ARBA00023146"/>
    </source>
</evidence>
<dbReference type="PRINTS" id="PR00983">
    <property type="entry name" value="TRNASYNTHCYS"/>
</dbReference>
<dbReference type="InterPro" id="IPR015273">
    <property type="entry name" value="Cys-tRNA-synt_Ia_DALR"/>
</dbReference>
<comment type="similarity">
    <text evidence="3 13">Belongs to the class-I aminoacyl-tRNA synthetase family.</text>
</comment>
<keyword evidence="12 13" id="KW-0030">Aminoacyl-tRNA synthetase</keyword>
<dbReference type="EC" id="6.1.1.16" evidence="13"/>
<evidence type="ECO:0000256" key="8">
    <source>
        <dbReference type="ARBA" id="ARBA00022741"/>
    </source>
</evidence>
<keyword evidence="10 13" id="KW-0067">ATP-binding</keyword>
<dbReference type="SMART" id="SM00840">
    <property type="entry name" value="DALR_2"/>
    <property type="match status" value="1"/>
</dbReference>